<accession>A0A934QHZ3</accession>
<protein>
    <submittedName>
        <fullName evidence="6">Sorbosone dehydrogenase</fullName>
    </submittedName>
</protein>
<dbReference type="InterPro" id="IPR015590">
    <property type="entry name" value="Aldehyde_DH_dom"/>
</dbReference>
<dbReference type="InterPro" id="IPR029510">
    <property type="entry name" value="Ald_DH_CS_GLU"/>
</dbReference>
<dbReference type="InterPro" id="IPR016163">
    <property type="entry name" value="Ald_DH_C"/>
</dbReference>
<dbReference type="Gene3D" id="3.40.605.10">
    <property type="entry name" value="Aldehyde Dehydrogenase, Chain A, domain 1"/>
    <property type="match status" value="1"/>
</dbReference>
<evidence type="ECO:0000259" key="5">
    <source>
        <dbReference type="Pfam" id="PF00171"/>
    </source>
</evidence>
<feature type="domain" description="Aldehyde dehydrogenase" evidence="5">
    <location>
        <begin position="32"/>
        <end position="496"/>
    </location>
</feature>
<sequence length="511" mass="55036">MASTDWKLTFGARAADLPSTPYVGRHFIDGKWRDSGDSQTMARRSPAHDALVGQYAKGTADDARDAVVAARQAFDDGRWSRLSGKQRHDYLCQVAERIERDHETIAVQEVLESGKPITQARAEVSGAAALWRYAATLAWNVRGDSYNALGDDMLGLVMREPIGVVSIITPWNFPFIIAAQKLPFALAAGCTVALKPSELTSGTTVMLAGLLDEVGLPDGVVNVVLGEGDPVGAVLTHSDDVDMVSFTGSTQVGKEAVAASAGTLKKVSLELGGKNPQVIFPDADLEAAADAVVFGVYFNGGQCCNSSSRLLVHRDIAEEFTQRVVELSRQVPFGDPLDSQARVGAIISEAHERKIQGYVEQAVTQGATLRLGGRALQAPNGEGRYFEPTVVSGVSPDMEIARDEVFGPVLSALTFDTLDEAISITNDCLYGLSAGIWSRSIDNCLAYARRARAGTVWVNTWMDGYPELPFGGFKQSGLGRELGHFGLDEFTEQKTVQLHMGARTNWWVPQA</sequence>
<reference evidence="6" key="2">
    <citation type="journal article" date="2020" name="Microorganisms">
        <title>Osmotic Adaptation and Compatible Solute Biosynthesis of Phototrophic Bacteria as Revealed from Genome Analyses.</title>
        <authorList>
            <person name="Imhoff J.F."/>
            <person name="Rahn T."/>
            <person name="Kunzel S."/>
            <person name="Keller A."/>
            <person name="Neulinger S.C."/>
        </authorList>
    </citation>
    <scope>NUCLEOTIDE SEQUENCE</scope>
    <source>
        <strain evidence="6">DSM 9154</strain>
    </source>
</reference>
<dbReference type="GO" id="GO:0016620">
    <property type="term" value="F:oxidoreductase activity, acting on the aldehyde or oxo group of donors, NAD or NADP as acceptor"/>
    <property type="evidence" value="ECO:0007669"/>
    <property type="project" value="InterPro"/>
</dbReference>
<dbReference type="RefSeq" id="WP_051431935.1">
    <property type="nucleotide sequence ID" value="NZ_NRRE01000022.1"/>
</dbReference>
<dbReference type="PROSITE" id="PS00687">
    <property type="entry name" value="ALDEHYDE_DEHYDR_GLU"/>
    <property type="match status" value="1"/>
</dbReference>
<evidence type="ECO:0000256" key="3">
    <source>
        <dbReference type="PROSITE-ProRule" id="PRU10007"/>
    </source>
</evidence>
<keyword evidence="7" id="KW-1185">Reference proteome</keyword>
<dbReference type="InterPro" id="IPR016162">
    <property type="entry name" value="Ald_DH_N"/>
</dbReference>
<organism evidence="6 7">
    <name type="scientific">Rhodovibrio salinarum</name>
    <dbReference type="NCBI Taxonomy" id="1087"/>
    <lineage>
        <taxon>Bacteria</taxon>
        <taxon>Pseudomonadati</taxon>
        <taxon>Pseudomonadota</taxon>
        <taxon>Alphaproteobacteria</taxon>
        <taxon>Rhodospirillales</taxon>
        <taxon>Rhodovibrionaceae</taxon>
        <taxon>Rhodovibrio</taxon>
    </lineage>
</organism>
<dbReference type="FunFam" id="3.40.309.10:FF:000012">
    <property type="entry name" value="Betaine aldehyde dehydrogenase"/>
    <property type="match status" value="1"/>
</dbReference>
<name>A0A934QHZ3_9PROT</name>
<dbReference type="InterPro" id="IPR016161">
    <property type="entry name" value="Ald_DH/histidinol_DH"/>
</dbReference>
<dbReference type="EMBL" id="NRRE01000022">
    <property type="protein sequence ID" value="MBK1697219.1"/>
    <property type="molecule type" value="Genomic_DNA"/>
</dbReference>
<dbReference type="FunFam" id="3.40.605.10:FF:000007">
    <property type="entry name" value="NAD/NADP-dependent betaine aldehyde dehydrogenase"/>
    <property type="match status" value="1"/>
</dbReference>
<keyword evidence="2 4" id="KW-0560">Oxidoreductase</keyword>
<gene>
    <name evidence="6" type="ORF">CKO21_08155</name>
</gene>
<evidence type="ECO:0000313" key="6">
    <source>
        <dbReference type="EMBL" id="MBK1697219.1"/>
    </source>
</evidence>
<dbReference type="PANTHER" id="PTHR42804:SF1">
    <property type="entry name" value="ALDEHYDE DEHYDROGENASE-RELATED"/>
    <property type="match status" value="1"/>
</dbReference>
<dbReference type="SUPFAM" id="SSF53720">
    <property type="entry name" value="ALDH-like"/>
    <property type="match status" value="1"/>
</dbReference>
<feature type="active site" evidence="3">
    <location>
        <position position="270"/>
    </location>
</feature>
<proteinExistence type="inferred from homology"/>
<dbReference type="Gene3D" id="3.40.309.10">
    <property type="entry name" value="Aldehyde Dehydrogenase, Chain A, domain 2"/>
    <property type="match status" value="1"/>
</dbReference>
<dbReference type="PANTHER" id="PTHR42804">
    <property type="entry name" value="ALDEHYDE DEHYDROGENASE"/>
    <property type="match status" value="1"/>
</dbReference>
<evidence type="ECO:0000256" key="4">
    <source>
        <dbReference type="RuleBase" id="RU003345"/>
    </source>
</evidence>
<dbReference type="Proteomes" id="UP000778970">
    <property type="component" value="Unassembled WGS sequence"/>
</dbReference>
<comment type="caution">
    <text evidence="6">The sequence shown here is derived from an EMBL/GenBank/DDBJ whole genome shotgun (WGS) entry which is preliminary data.</text>
</comment>
<dbReference type="AlphaFoldDB" id="A0A934QHZ3"/>
<evidence type="ECO:0000313" key="7">
    <source>
        <dbReference type="Proteomes" id="UP000778970"/>
    </source>
</evidence>
<comment type="similarity">
    <text evidence="1 4">Belongs to the aldehyde dehydrogenase family.</text>
</comment>
<dbReference type="Pfam" id="PF00171">
    <property type="entry name" value="Aldedh"/>
    <property type="match status" value="1"/>
</dbReference>
<evidence type="ECO:0000256" key="1">
    <source>
        <dbReference type="ARBA" id="ARBA00009986"/>
    </source>
</evidence>
<evidence type="ECO:0000256" key="2">
    <source>
        <dbReference type="ARBA" id="ARBA00023002"/>
    </source>
</evidence>
<reference evidence="6" key="1">
    <citation type="submission" date="2017-08" db="EMBL/GenBank/DDBJ databases">
        <authorList>
            <person name="Imhoff J.F."/>
            <person name="Rahn T."/>
            <person name="Kuenzel S."/>
            <person name="Neulinger S.C."/>
        </authorList>
    </citation>
    <scope>NUCLEOTIDE SEQUENCE</scope>
    <source>
        <strain evidence="6">DSM 9154</strain>
    </source>
</reference>